<feature type="compositionally biased region" description="Acidic residues" evidence="1">
    <location>
        <begin position="86"/>
        <end position="97"/>
    </location>
</feature>
<gene>
    <name evidence="3" type="ORF">pipiens_011811</name>
</gene>
<keyword evidence="2" id="KW-0732">Signal</keyword>
<feature type="compositionally biased region" description="Basic residues" evidence="1">
    <location>
        <begin position="104"/>
        <end position="115"/>
    </location>
</feature>
<dbReference type="AlphaFoldDB" id="A0ABD1D4T1"/>
<dbReference type="EMBL" id="JBEHCU010007513">
    <property type="protein sequence ID" value="KAL1394632.1"/>
    <property type="molecule type" value="Genomic_DNA"/>
</dbReference>
<dbReference type="Proteomes" id="UP001562425">
    <property type="component" value="Unassembled WGS sequence"/>
</dbReference>
<feature type="chain" id="PRO_5044897087" evidence="2">
    <location>
        <begin position="23"/>
        <end position="302"/>
    </location>
</feature>
<feature type="region of interest" description="Disordered" evidence="1">
    <location>
        <begin position="85"/>
        <end position="115"/>
    </location>
</feature>
<organism evidence="3 4">
    <name type="scientific">Culex pipiens pipiens</name>
    <name type="common">Northern house mosquito</name>
    <dbReference type="NCBI Taxonomy" id="38569"/>
    <lineage>
        <taxon>Eukaryota</taxon>
        <taxon>Metazoa</taxon>
        <taxon>Ecdysozoa</taxon>
        <taxon>Arthropoda</taxon>
        <taxon>Hexapoda</taxon>
        <taxon>Insecta</taxon>
        <taxon>Pterygota</taxon>
        <taxon>Neoptera</taxon>
        <taxon>Endopterygota</taxon>
        <taxon>Diptera</taxon>
        <taxon>Nematocera</taxon>
        <taxon>Culicoidea</taxon>
        <taxon>Culicidae</taxon>
        <taxon>Culicinae</taxon>
        <taxon>Culicini</taxon>
        <taxon>Culex</taxon>
        <taxon>Culex</taxon>
    </lineage>
</organism>
<comment type="caution">
    <text evidence="3">The sequence shown here is derived from an EMBL/GenBank/DDBJ whole genome shotgun (WGS) entry which is preliminary data.</text>
</comment>
<keyword evidence="4" id="KW-1185">Reference proteome</keyword>
<name>A0ABD1D4T1_CULPP</name>
<evidence type="ECO:0000256" key="2">
    <source>
        <dbReference type="SAM" id="SignalP"/>
    </source>
</evidence>
<evidence type="ECO:0000313" key="3">
    <source>
        <dbReference type="EMBL" id="KAL1394632.1"/>
    </source>
</evidence>
<feature type="signal peptide" evidence="2">
    <location>
        <begin position="1"/>
        <end position="22"/>
    </location>
</feature>
<feature type="compositionally biased region" description="Basic and acidic residues" evidence="1">
    <location>
        <begin position="260"/>
        <end position="274"/>
    </location>
</feature>
<accession>A0ABD1D4T1</accession>
<reference evidence="3 4" key="1">
    <citation type="submission" date="2024-05" db="EMBL/GenBank/DDBJ databases">
        <title>Culex pipiens pipiens assembly and annotation.</title>
        <authorList>
            <person name="Alout H."/>
            <person name="Durand T."/>
        </authorList>
    </citation>
    <scope>NUCLEOTIDE SEQUENCE [LARGE SCALE GENOMIC DNA]</scope>
    <source>
        <strain evidence="3">HA-2024</strain>
        <tissue evidence="3">Whole body</tissue>
    </source>
</reference>
<protein>
    <submittedName>
        <fullName evidence="3">Uncharacterized protein</fullName>
    </submittedName>
</protein>
<evidence type="ECO:0000313" key="4">
    <source>
        <dbReference type="Proteomes" id="UP001562425"/>
    </source>
</evidence>
<feature type="region of interest" description="Disordered" evidence="1">
    <location>
        <begin position="233"/>
        <end position="278"/>
    </location>
</feature>
<proteinExistence type="predicted"/>
<sequence length="302" mass="34874">MEFREGIGWWITLLLLIPINAGHRLSLKDIRKHYYGDQDVEISEEYRALQNDIRRELAGLDPKLLKHFYVDSEECEEVNCLGHSFEEEDDEREGSEEVSERSTMRPKNKKATRKLKHEEVVEQEFFVQQSSEEHPVRPVLIPATPSPKFIPIINPSALSLPKSAVNSNDVLARIYNKLHKLKLLKHHRQKADAGRKKPGSRSKTALDQTALLNKLALDENQFATVGEIVVKFPGHQPSGQKSGASRKPRHQPNPGRNRLRRQESGRKRILEEKKKARKLKKLLKEAQRKFKKESKKKKRGLN</sequence>
<feature type="region of interest" description="Disordered" evidence="1">
    <location>
        <begin position="185"/>
        <end position="204"/>
    </location>
</feature>
<evidence type="ECO:0000256" key="1">
    <source>
        <dbReference type="SAM" id="MobiDB-lite"/>
    </source>
</evidence>